<protein>
    <recommendedName>
        <fullName evidence="2">Methyltransferase domain-containing protein</fullName>
    </recommendedName>
</protein>
<reference evidence="1" key="1">
    <citation type="journal article" date="2020" name="Nature">
        <title>Giant virus diversity and host interactions through global metagenomics.</title>
        <authorList>
            <person name="Schulz F."/>
            <person name="Roux S."/>
            <person name="Paez-Espino D."/>
            <person name="Jungbluth S."/>
            <person name="Walsh D.A."/>
            <person name="Denef V.J."/>
            <person name="McMahon K.D."/>
            <person name="Konstantinidis K.T."/>
            <person name="Eloe-Fadrosh E.A."/>
            <person name="Kyrpides N.C."/>
            <person name="Woyke T."/>
        </authorList>
    </citation>
    <scope>NUCLEOTIDE SEQUENCE</scope>
    <source>
        <strain evidence="1">GVMAG-M-3300024302-11</strain>
    </source>
</reference>
<dbReference type="InterPro" id="IPR029063">
    <property type="entry name" value="SAM-dependent_MTases_sf"/>
</dbReference>
<dbReference type="SUPFAM" id="SSF53335">
    <property type="entry name" value="S-adenosyl-L-methionine-dependent methyltransferases"/>
    <property type="match status" value="1"/>
</dbReference>
<dbReference type="AlphaFoldDB" id="A0A6C0IWV6"/>
<dbReference type="CDD" id="cd02440">
    <property type="entry name" value="AdoMet_MTases"/>
    <property type="match status" value="1"/>
</dbReference>
<proteinExistence type="predicted"/>
<name>A0A6C0IWV6_9ZZZZ</name>
<dbReference type="EMBL" id="MN740255">
    <property type="protein sequence ID" value="QHT96317.1"/>
    <property type="molecule type" value="Genomic_DNA"/>
</dbReference>
<accession>A0A6C0IWV6</accession>
<sequence length="220" mass="25369">MTTLLNPYAKLHKRYYYSRDSNNTLWGIVSEKQFVPNLHNNVTNHNPMVLEIGPGTGPLLPNPMVLEIGPGTGPLLPKIIEIYKKENVYAIQPLNAEYSHYNDTVRNLLSDNHFIEDSLENYSTKESSIKFDIVYIYKWNIPIKSVDDFINGLKIILNPGGIIYITSVEKERFHKHDPYMNLIDKIKPYFNIYTSVETVETYTKYGVVKLTHKNCLQSLA</sequence>
<dbReference type="Gene3D" id="3.40.50.150">
    <property type="entry name" value="Vaccinia Virus protein VP39"/>
    <property type="match status" value="1"/>
</dbReference>
<organism evidence="1">
    <name type="scientific">viral metagenome</name>
    <dbReference type="NCBI Taxonomy" id="1070528"/>
    <lineage>
        <taxon>unclassified sequences</taxon>
        <taxon>metagenomes</taxon>
        <taxon>organismal metagenomes</taxon>
    </lineage>
</organism>
<evidence type="ECO:0000313" key="1">
    <source>
        <dbReference type="EMBL" id="QHT96317.1"/>
    </source>
</evidence>
<evidence type="ECO:0008006" key="2">
    <source>
        <dbReference type="Google" id="ProtNLM"/>
    </source>
</evidence>